<dbReference type="PANTHER" id="PTHR47691">
    <property type="entry name" value="REGULATOR-RELATED"/>
    <property type="match status" value="1"/>
</dbReference>
<dbReference type="InterPro" id="IPR011990">
    <property type="entry name" value="TPR-like_helical_dom_sf"/>
</dbReference>
<dbReference type="Proteomes" id="UP000185596">
    <property type="component" value="Unassembled WGS sequence"/>
</dbReference>
<dbReference type="InterPro" id="IPR029787">
    <property type="entry name" value="Nucleotide_cyclase"/>
</dbReference>
<evidence type="ECO:0000259" key="1">
    <source>
        <dbReference type="Pfam" id="PF00931"/>
    </source>
</evidence>
<proteinExistence type="predicted"/>
<dbReference type="Gene3D" id="3.40.50.300">
    <property type="entry name" value="P-loop containing nucleotide triphosphate hydrolases"/>
    <property type="match status" value="1"/>
</dbReference>
<dbReference type="PRINTS" id="PR00364">
    <property type="entry name" value="DISEASERSIST"/>
</dbReference>
<dbReference type="SUPFAM" id="SSF48452">
    <property type="entry name" value="TPR-like"/>
    <property type="match status" value="1"/>
</dbReference>
<accession>A0A1Q8CGL7</accession>
<dbReference type="RefSeq" id="WP_075128533.1">
    <property type="nucleotide sequence ID" value="NZ_MSIE01000054.1"/>
</dbReference>
<dbReference type="SUPFAM" id="SSF55073">
    <property type="entry name" value="Nucleotide cyclase"/>
    <property type="match status" value="1"/>
</dbReference>
<dbReference type="Pfam" id="PF00931">
    <property type="entry name" value="NB-ARC"/>
    <property type="match status" value="1"/>
</dbReference>
<sequence length="888" mass="97105">MTPPAAVHRTVLVVDVSAFGDRRRTNLHQLTVRRGLYGVLERVFAEIGVSWPDCDHEDRGDGVLVVIPATVGKGVFVELLPERLAAGLRAHNQARPAEEQIRLRLALHAGEIHYDEHGVVGRAVNLAFRLLDSPAFTAAHARSSGLLSIITSAWFFEEVVWHSATAAREAYRRVHVTTKETDTVAWVRLVDGEPAAVDEQPLVARPAAPHQLPPTSRQFVGREAELTWLTELVDAAMSPGRDATVVITAINGTAGIGKTALALALAQRVRGRFPDGELHVNLRGFDEQEPMDASQVLDSFLQTLGVSPEAIPTDLDGKSALYRSLLADRRMLVVLDNARSSDHVRPLLPGSPTCAVVVTSRNRMDSLLVRHGAHRVVLDVLSDEEALALLAQRVGADRLDADPHAAAELVRLCANLPLALSVAAARAASQPMLSLGDLVEELRDERRRLDALDLGEPDLDLRAVFSWSYSVLSPRAANLFRLLGLYPGADIDVSTCDALVGGAGARGALRELTQAHLVGEYLPNRFRLHDLLRAYAAELVANDPERHDARRRVVGHCLSTAIRADRLLLPHRHGRETVTEGYRDGGMELADYGGAMDWFTHEHPTLLAMVGFAAAAGLCDHAWRIAWASTTFLRRTGRWSERVAIHRAALAAVRQAEDPFGEATTCRGLAVSVARQGLGVIIGVDLGPYEEAVELLDRAAAIYRRTADERGAFRNHLAYVRVFDAWGRYDEALAHAEAAWALIRRFDDDDLGRADGLAALAAQLTVLDRFEEARPLAVRALELYTAIGHLEGQADVLLTLGDAERALDLAAAGEFYRRSLELDRILGDRYWEAVATERLAETHPDAADRVAGLRAALKIYQKIRHPAASRVEARLLSATGPPVRTSRR</sequence>
<dbReference type="Gene3D" id="3.30.70.1230">
    <property type="entry name" value="Nucleotide cyclase"/>
    <property type="match status" value="1"/>
</dbReference>
<dbReference type="SUPFAM" id="SSF52540">
    <property type="entry name" value="P-loop containing nucleoside triphosphate hydrolases"/>
    <property type="match status" value="1"/>
</dbReference>
<dbReference type="PANTHER" id="PTHR47691:SF3">
    <property type="entry name" value="HTH-TYPE TRANSCRIPTIONAL REGULATOR RV0890C-RELATED"/>
    <property type="match status" value="1"/>
</dbReference>
<feature type="domain" description="NB-ARC" evidence="1">
    <location>
        <begin position="247"/>
        <end position="398"/>
    </location>
</feature>
<evidence type="ECO:0000313" key="3">
    <source>
        <dbReference type="Proteomes" id="UP000185596"/>
    </source>
</evidence>
<gene>
    <name evidence="2" type="ORF">BU204_26790</name>
</gene>
<dbReference type="InterPro" id="IPR027417">
    <property type="entry name" value="P-loop_NTPase"/>
</dbReference>
<protein>
    <recommendedName>
        <fullName evidence="1">NB-ARC domain-containing protein</fullName>
    </recommendedName>
</protein>
<dbReference type="GO" id="GO:0043531">
    <property type="term" value="F:ADP binding"/>
    <property type="evidence" value="ECO:0007669"/>
    <property type="project" value="InterPro"/>
</dbReference>
<dbReference type="OrthoDB" id="581105at2"/>
<dbReference type="Gene3D" id="1.25.40.10">
    <property type="entry name" value="Tetratricopeptide repeat domain"/>
    <property type="match status" value="1"/>
</dbReference>
<dbReference type="STRING" id="1912961.BU204_26790"/>
<keyword evidence="3" id="KW-1185">Reference proteome</keyword>
<dbReference type="AlphaFoldDB" id="A0A1Q8CGL7"/>
<comment type="caution">
    <text evidence="2">The sequence shown here is derived from an EMBL/GenBank/DDBJ whole genome shotgun (WGS) entry which is preliminary data.</text>
</comment>
<dbReference type="EMBL" id="MSIE01000054">
    <property type="protein sequence ID" value="OLF13517.1"/>
    <property type="molecule type" value="Genomic_DNA"/>
</dbReference>
<evidence type="ECO:0000313" key="2">
    <source>
        <dbReference type="EMBL" id="OLF13517.1"/>
    </source>
</evidence>
<name>A0A1Q8CGL7_9PSEU</name>
<dbReference type="InterPro" id="IPR002182">
    <property type="entry name" value="NB-ARC"/>
</dbReference>
<reference evidence="2 3" key="1">
    <citation type="submission" date="2016-12" db="EMBL/GenBank/DDBJ databases">
        <title>The draft genome sequence of Actinophytocola sp. 11-183.</title>
        <authorList>
            <person name="Wang W."/>
            <person name="Yuan L."/>
        </authorList>
    </citation>
    <scope>NUCLEOTIDE SEQUENCE [LARGE SCALE GENOMIC DNA]</scope>
    <source>
        <strain evidence="2 3">11-183</strain>
    </source>
</reference>
<organism evidence="2 3">
    <name type="scientific">Actinophytocola xanthii</name>
    <dbReference type="NCBI Taxonomy" id="1912961"/>
    <lineage>
        <taxon>Bacteria</taxon>
        <taxon>Bacillati</taxon>
        <taxon>Actinomycetota</taxon>
        <taxon>Actinomycetes</taxon>
        <taxon>Pseudonocardiales</taxon>
        <taxon>Pseudonocardiaceae</taxon>
    </lineage>
</organism>